<evidence type="ECO:0000313" key="1">
    <source>
        <dbReference type="Proteomes" id="UP000095284"/>
    </source>
</evidence>
<dbReference type="Proteomes" id="UP000095284">
    <property type="component" value="Unplaced"/>
</dbReference>
<accession>A0A1I7SK13</accession>
<sequence>PSCQTNRNQKTPPGVAGVENIRVVKIRPKAIQK</sequence>
<dbReference type="WBParaSite" id="BXY_1339100.1">
    <property type="protein sequence ID" value="BXY_1339100.1"/>
    <property type="gene ID" value="BXY_1339100"/>
</dbReference>
<evidence type="ECO:0000313" key="2">
    <source>
        <dbReference type="WBParaSite" id="BXY_1339100.1"/>
    </source>
</evidence>
<protein>
    <submittedName>
        <fullName evidence="2">Rev protein</fullName>
    </submittedName>
</protein>
<reference evidence="2" key="1">
    <citation type="submission" date="2016-11" db="UniProtKB">
        <authorList>
            <consortium name="WormBaseParasite"/>
        </authorList>
    </citation>
    <scope>IDENTIFICATION</scope>
</reference>
<organism evidence="1 2">
    <name type="scientific">Bursaphelenchus xylophilus</name>
    <name type="common">Pinewood nematode worm</name>
    <name type="synonym">Aphelenchoides xylophilus</name>
    <dbReference type="NCBI Taxonomy" id="6326"/>
    <lineage>
        <taxon>Eukaryota</taxon>
        <taxon>Metazoa</taxon>
        <taxon>Ecdysozoa</taxon>
        <taxon>Nematoda</taxon>
        <taxon>Chromadorea</taxon>
        <taxon>Rhabditida</taxon>
        <taxon>Tylenchina</taxon>
        <taxon>Tylenchomorpha</taxon>
        <taxon>Aphelenchoidea</taxon>
        <taxon>Aphelenchoididae</taxon>
        <taxon>Bursaphelenchus</taxon>
    </lineage>
</organism>
<name>A0A1I7SK13_BURXY</name>
<proteinExistence type="predicted"/>
<dbReference type="AlphaFoldDB" id="A0A1I7SK13"/>